<keyword evidence="1" id="KW-0540">Nuclease</keyword>
<reference evidence="1 2" key="1">
    <citation type="journal article" date="2015" name="Nature">
        <title>rRNA introns, odd ribosomes, and small enigmatic genomes across a large radiation of phyla.</title>
        <authorList>
            <person name="Brown C.T."/>
            <person name="Hug L.A."/>
            <person name="Thomas B.C."/>
            <person name="Sharon I."/>
            <person name="Castelle C.J."/>
            <person name="Singh A."/>
            <person name="Wilkins M.J."/>
            <person name="Williams K.H."/>
            <person name="Banfield J.F."/>
        </authorList>
    </citation>
    <scope>NUCLEOTIDE SEQUENCE [LARGE SCALE GENOMIC DNA]</scope>
</reference>
<dbReference type="AlphaFoldDB" id="A0A0G0DT82"/>
<proteinExistence type="predicted"/>
<gene>
    <name evidence="1" type="ORF">UR64_C0011G0012</name>
</gene>
<protein>
    <submittedName>
        <fullName evidence="1">AP endonuclease, family 2</fullName>
    </submittedName>
</protein>
<keyword evidence="1" id="KW-0378">Hydrolase</keyword>
<dbReference type="Gene3D" id="3.20.20.150">
    <property type="entry name" value="Divalent-metal-dependent TIM barrel enzymes"/>
    <property type="match status" value="1"/>
</dbReference>
<sequence>MINISMPYRTGSPEQVPLEYLISNNFKIEANVFDINQLLAEESIHKLTKELFDFQSLSRNIVGSLHFPTDNADYLSDPEKYKALISAINICSETGISIIVLHSNYIISSNLFNKNDIENIRNGYSSLLSDIDLYITKQNIKVLICIENMPIIGNDGIDFDSVFIFPEDFVFIKNLKNMAVTLDICHWGFTCEFMKSIDNIHPYIESKKSIKFNDMLKISNIIKHLHLSSFKYLTFPHTMINCEEGIIPNLGLISEQEILSVLKSMQDDEQNRLLTLEIKEIDYTNRINFIKTVDWLKNIMPSLFSQNI</sequence>
<dbReference type="Proteomes" id="UP000034952">
    <property type="component" value="Unassembled WGS sequence"/>
</dbReference>
<organism evidence="1 2">
    <name type="scientific">Candidatus Nomurabacteria bacterium GW2011_GWE1_35_16</name>
    <dbReference type="NCBI Taxonomy" id="1618761"/>
    <lineage>
        <taxon>Bacteria</taxon>
        <taxon>Candidatus Nomuraibacteriota</taxon>
    </lineage>
</organism>
<dbReference type="GO" id="GO:0004519">
    <property type="term" value="F:endonuclease activity"/>
    <property type="evidence" value="ECO:0007669"/>
    <property type="project" value="UniProtKB-KW"/>
</dbReference>
<dbReference type="SUPFAM" id="SSF51658">
    <property type="entry name" value="Xylose isomerase-like"/>
    <property type="match status" value="1"/>
</dbReference>
<evidence type="ECO:0000313" key="2">
    <source>
        <dbReference type="Proteomes" id="UP000034952"/>
    </source>
</evidence>
<name>A0A0G0DT82_9BACT</name>
<evidence type="ECO:0000313" key="1">
    <source>
        <dbReference type="EMBL" id="KKP66190.1"/>
    </source>
</evidence>
<comment type="caution">
    <text evidence="1">The sequence shown here is derived from an EMBL/GenBank/DDBJ whole genome shotgun (WGS) entry which is preliminary data.</text>
</comment>
<dbReference type="InterPro" id="IPR036237">
    <property type="entry name" value="Xyl_isomerase-like_sf"/>
</dbReference>
<keyword evidence="1" id="KW-0255">Endonuclease</keyword>
<accession>A0A0G0DT82</accession>
<dbReference type="EMBL" id="LBPY01000011">
    <property type="protein sequence ID" value="KKP66190.1"/>
    <property type="molecule type" value="Genomic_DNA"/>
</dbReference>